<dbReference type="AlphaFoldDB" id="A0A512H8A2"/>
<dbReference type="Pfam" id="PF01590">
    <property type="entry name" value="GAF"/>
    <property type="match status" value="1"/>
</dbReference>
<evidence type="ECO:0000259" key="1">
    <source>
        <dbReference type="PROSITE" id="PS51832"/>
    </source>
</evidence>
<dbReference type="EMBL" id="BJZO01000042">
    <property type="protein sequence ID" value="GEO81630.1"/>
    <property type="molecule type" value="Genomic_DNA"/>
</dbReference>
<comment type="caution">
    <text evidence="2">The sequence shown here is derived from an EMBL/GenBank/DDBJ whole genome shotgun (WGS) entry which is preliminary data.</text>
</comment>
<dbReference type="Proteomes" id="UP000321567">
    <property type="component" value="Unassembled WGS sequence"/>
</dbReference>
<name>A0A512H8A2_9PROT</name>
<dbReference type="SUPFAM" id="SSF55781">
    <property type="entry name" value="GAF domain-like"/>
    <property type="match status" value="1"/>
</dbReference>
<dbReference type="PANTHER" id="PTHR45228:SF1">
    <property type="entry name" value="CYCLIC DI-GMP PHOSPHODIESTERASE TM_0186"/>
    <property type="match status" value="1"/>
</dbReference>
<dbReference type="CDD" id="cd00077">
    <property type="entry name" value="HDc"/>
    <property type="match status" value="1"/>
</dbReference>
<dbReference type="InterPro" id="IPR052020">
    <property type="entry name" value="Cyclic_di-GMP/3'3'-cGAMP_PDE"/>
</dbReference>
<accession>A0A512H8A2</accession>
<proteinExistence type="predicted"/>
<dbReference type="InterPro" id="IPR029016">
    <property type="entry name" value="GAF-like_dom_sf"/>
</dbReference>
<dbReference type="SMART" id="SM00471">
    <property type="entry name" value="HDc"/>
    <property type="match status" value="1"/>
</dbReference>
<dbReference type="GO" id="GO:0008081">
    <property type="term" value="F:phosphoric diester hydrolase activity"/>
    <property type="evidence" value="ECO:0007669"/>
    <property type="project" value="UniProtKB-ARBA"/>
</dbReference>
<evidence type="ECO:0000313" key="3">
    <source>
        <dbReference type="Proteomes" id="UP000321567"/>
    </source>
</evidence>
<reference evidence="2 3" key="1">
    <citation type="submission" date="2019-07" db="EMBL/GenBank/DDBJ databases">
        <title>Whole genome shotgun sequence of Rhodospirillum oryzae NBRC 107573.</title>
        <authorList>
            <person name="Hosoyama A."/>
            <person name="Uohara A."/>
            <person name="Ohji S."/>
            <person name="Ichikawa N."/>
        </authorList>
    </citation>
    <scope>NUCLEOTIDE SEQUENCE [LARGE SCALE GENOMIC DNA]</scope>
    <source>
        <strain evidence="2 3">NBRC 107573</strain>
    </source>
</reference>
<dbReference type="InterPro" id="IPR037522">
    <property type="entry name" value="HD_GYP_dom"/>
</dbReference>
<dbReference type="InterPro" id="IPR003018">
    <property type="entry name" value="GAF"/>
</dbReference>
<dbReference type="SUPFAM" id="SSF109604">
    <property type="entry name" value="HD-domain/PDEase-like"/>
    <property type="match status" value="1"/>
</dbReference>
<feature type="domain" description="HD-GYP" evidence="1">
    <location>
        <begin position="154"/>
        <end position="362"/>
    </location>
</feature>
<dbReference type="Pfam" id="PF13487">
    <property type="entry name" value="HD_5"/>
    <property type="match status" value="1"/>
</dbReference>
<dbReference type="PANTHER" id="PTHR45228">
    <property type="entry name" value="CYCLIC DI-GMP PHOSPHODIESTERASE TM_0186-RELATED"/>
    <property type="match status" value="1"/>
</dbReference>
<keyword evidence="3" id="KW-1185">Reference proteome</keyword>
<protein>
    <submittedName>
        <fullName evidence="2">Transcriptional regulator</fullName>
    </submittedName>
</protein>
<dbReference type="InterPro" id="IPR003607">
    <property type="entry name" value="HD/PDEase_dom"/>
</dbReference>
<organism evidence="2 3">
    <name type="scientific">Pararhodospirillum oryzae</name>
    <dbReference type="NCBI Taxonomy" id="478448"/>
    <lineage>
        <taxon>Bacteria</taxon>
        <taxon>Pseudomonadati</taxon>
        <taxon>Pseudomonadota</taxon>
        <taxon>Alphaproteobacteria</taxon>
        <taxon>Rhodospirillales</taxon>
        <taxon>Rhodospirillaceae</taxon>
        <taxon>Pararhodospirillum</taxon>
    </lineage>
</organism>
<dbReference type="Gene3D" id="3.30.450.40">
    <property type="match status" value="1"/>
</dbReference>
<dbReference type="PROSITE" id="PS51832">
    <property type="entry name" value="HD_GYP"/>
    <property type="match status" value="1"/>
</dbReference>
<evidence type="ECO:0000313" key="2">
    <source>
        <dbReference type="EMBL" id="GEO81630.1"/>
    </source>
</evidence>
<dbReference type="Gene3D" id="1.10.3210.10">
    <property type="entry name" value="Hypothetical protein af1432"/>
    <property type="match status" value="1"/>
</dbReference>
<dbReference type="OrthoDB" id="9176789at2"/>
<gene>
    <name evidence="2" type="ORF">ROR02_17610</name>
</gene>
<sequence>MFDSSEDLSRRLVELHEQFREAFPALCRVAVALYDADTDFLRTFIHSTHGPVPLRLYEARLSEVPSLQILAESGSTRVIPDLEALPESCSRHSSSLRGLNYRSSYTVPIRQGETFYGFLFFDSQEPGYFTTRVVAHLAVYAQLISLLVISEMVPVRTLKGAIQAARVFSRHRDEETGEHLERMSRYARLMATRLAGERNLPDWYVEYLFRFAPLHDVGKIGIPDAILLKPGRLDPDELEIMRTHVTKGLELIDGLISSFGLDAIPHVAMLRNIVGCHHESLDGTGYPRGLKGDAIPLEARITAIADVFDALTSRRPYKGPWSNADAAAFLREHAGTRFDPQAVEALLGQQDEIEAIQHAFREDEVG</sequence>
<dbReference type="RefSeq" id="WP_147163663.1">
    <property type="nucleotide sequence ID" value="NZ_BJZO01000042.1"/>
</dbReference>